<evidence type="ECO:0000313" key="2">
    <source>
        <dbReference type="EMBL" id="TDD21106.1"/>
    </source>
</evidence>
<reference evidence="2 3" key="1">
    <citation type="submission" date="2019-02" db="EMBL/GenBank/DDBJ databases">
        <title>Draft genome sequences of novel Actinobacteria.</title>
        <authorList>
            <person name="Sahin N."/>
            <person name="Ay H."/>
            <person name="Saygin H."/>
        </authorList>
    </citation>
    <scope>NUCLEOTIDE SEQUENCE [LARGE SCALE GENOMIC DNA]</scope>
    <source>
        <strain evidence="2 3">16K104</strain>
    </source>
</reference>
<keyword evidence="3" id="KW-1185">Reference proteome</keyword>
<accession>A0A4R4WU04</accession>
<feature type="region of interest" description="Disordered" evidence="1">
    <location>
        <begin position="49"/>
        <end position="70"/>
    </location>
</feature>
<comment type="caution">
    <text evidence="2">The sequence shown here is derived from an EMBL/GenBank/DDBJ whole genome shotgun (WGS) entry which is preliminary data.</text>
</comment>
<dbReference type="RefSeq" id="WP_132322848.1">
    <property type="nucleotide sequence ID" value="NZ_SMKR01000095.1"/>
</dbReference>
<sequence>MIYVPYNVLKTIHEETHSAFPNAPIIPPAPQRPRRHPLRAVRRLLQRRPVQPLPVEPMPVPPQEVPVEPRPAPALVTGAEHELCEAEVRDRGTKVASAARAC</sequence>
<name>A0A4R4WU04_9ACTN</name>
<dbReference type="Proteomes" id="UP000295172">
    <property type="component" value="Unassembled WGS sequence"/>
</dbReference>
<organism evidence="2 3">
    <name type="scientific">Kribbella turkmenica</name>
    <dbReference type="NCBI Taxonomy" id="2530375"/>
    <lineage>
        <taxon>Bacteria</taxon>
        <taxon>Bacillati</taxon>
        <taxon>Actinomycetota</taxon>
        <taxon>Actinomycetes</taxon>
        <taxon>Propionibacteriales</taxon>
        <taxon>Kribbellaceae</taxon>
        <taxon>Kribbella</taxon>
    </lineage>
</organism>
<dbReference type="EMBL" id="SMKR01000095">
    <property type="protein sequence ID" value="TDD21106.1"/>
    <property type="molecule type" value="Genomic_DNA"/>
</dbReference>
<evidence type="ECO:0000256" key="1">
    <source>
        <dbReference type="SAM" id="MobiDB-lite"/>
    </source>
</evidence>
<evidence type="ECO:0000313" key="3">
    <source>
        <dbReference type="Proteomes" id="UP000295172"/>
    </source>
</evidence>
<feature type="compositionally biased region" description="Pro residues" evidence="1">
    <location>
        <begin position="51"/>
        <end position="70"/>
    </location>
</feature>
<dbReference type="AlphaFoldDB" id="A0A4R4WU04"/>
<gene>
    <name evidence="2" type="ORF">E1218_21330</name>
</gene>
<proteinExistence type="predicted"/>
<protein>
    <submittedName>
        <fullName evidence="2">Uncharacterized protein</fullName>
    </submittedName>
</protein>